<comment type="caution">
    <text evidence="3">The sequence shown here is derived from an EMBL/GenBank/DDBJ whole genome shotgun (WGS) entry which is preliminary data.</text>
</comment>
<sequence>MNKKLFTRHFGLRCLAATALFASTLCNAPRAHAAGEKNKYATILYSTWAELMLRPLNLRPDGTPFVMPDCVVNNVWGNQGVYHWWGRPAIANPLQYRMMVNNDPNQPNNVLLDNHADLLFAGGIDFISIDMTNGAIPEIMDGARAVCKRYSQRSAANTPKIAFFVDTATTAQAVYNAFYAGAYPSSIFFQHAGKPLLMVRDASTAIPTTGVFANFTCRRTWGLHNTTSGGTEWSFKDNTPPALPSFKNYGWPEQRSVCAATQSTYMTTTNDGRKGRQNGTYFDAQWRDVASDSPTFVFMTAWNEWGSQNQGGPSNPVMTDTYLTEYSADLEPMQGGHGTQYYDLMKSQIAKYKRNTPNIATRDSSSGIWTFKYYYGAKDLAASNYTFTFPWAAGTQYQSFTGDFNNDGLSDIGLRNYSDGTWYFAARNAGANSFSNNNNLVWASGSNYQCFVGDFNGDGMTDVGMRDSNNGTWYFRQASAPYTYNSQFTFNWTAGTQFQPVLADFNKDGRLDIGMRDTGTGKIQVAIAGAGYAFTPQTTTFNWATGTNYQAFAGDFDRDGYGDVGIRDSANGVMYLANGNGVAGVFSNNDNLRFNSGTTLTTHIMSGQ</sequence>
<dbReference type="EMBL" id="NIGF01000005">
    <property type="protein sequence ID" value="PQV64351.1"/>
    <property type="molecule type" value="Genomic_DNA"/>
</dbReference>
<dbReference type="Proteomes" id="UP000237684">
    <property type="component" value="Unassembled WGS sequence"/>
</dbReference>
<gene>
    <name evidence="3" type="ORF">B1R32_10532</name>
</gene>
<dbReference type="InterPro" id="IPR028994">
    <property type="entry name" value="Integrin_alpha_N"/>
</dbReference>
<proteinExistence type="predicted"/>
<organism evidence="3 4">
    <name type="scientific">Abditibacterium utsteinense</name>
    <dbReference type="NCBI Taxonomy" id="1960156"/>
    <lineage>
        <taxon>Bacteria</taxon>
        <taxon>Pseudomonadati</taxon>
        <taxon>Abditibacteriota</taxon>
        <taxon>Abditibacteriia</taxon>
        <taxon>Abditibacteriales</taxon>
        <taxon>Abditibacteriaceae</taxon>
        <taxon>Abditibacterium</taxon>
    </lineage>
</organism>
<keyword evidence="4" id="KW-1185">Reference proteome</keyword>
<dbReference type="SUPFAM" id="SSF69318">
    <property type="entry name" value="Integrin alpha N-terminal domain"/>
    <property type="match status" value="1"/>
</dbReference>
<dbReference type="Gene3D" id="2.40.128.340">
    <property type="match status" value="1"/>
</dbReference>
<feature type="signal peptide" evidence="2">
    <location>
        <begin position="1"/>
        <end position="33"/>
    </location>
</feature>
<dbReference type="PANTHER" id="PTHR44103:SF1">
    <property type="entry name" value="PROPROTEIN CONVERTASE P"/>
    <property type="match status" value="1"/>
</dbReference>
<dbReference type="RefSeq" id="WP_105483146.1">
    <property type="nucleotide sequence ID" value="NZ_NIGF01000005.1"/>
</dbReference>
<dbReference type="Gene3D" id="3.20.20.80">
    <property type="entry name" value="Glycosidases"/>
    <property type="match status" value="1"/>
</dbReference>
<protein>
    <submittedName>
        <fullName evidence="3">Repeat domain-containing protein</fullName>
    </submittedName>
</protein>
<evidence type="ECO:0000256" key="2">
    <source>
        <dbReference type="SAM" id="SignalP"/>
    </source>
</evidence>
<feature type="chain" id="PRO_5015523294" evidence="2">
    <location>
        <begin position="34"/>
        <end position="608"/>
    </location>
</feature>
<evidence type="ECO:0000313" key="3">
    <source>
        <dbReference type="EMBL" id="PQV64351.1"/>
    </source>
</evidence>
<name>A0A2S8SU83_9BACT</name>
<accession>A0A2S8SU83</accession>
<evidence type="ECO:0000256" key="1">
    <source>
        <dbReference type="ARBA" id="ARBA00022729"/>
    </source>
</evidence>
<keyword evidence="1 2" id="KW-0732">Signal</keyword>
<reference evidence="3 4" key="1">
    <citation type="journal article" date="2018" name="Syst. Appl. Microbiol.">
        <title>Abditibacterium utsteinense sp. nov., the first cultivated member of candidate phylum FBP, isolated from ice-free Antarctic soil samples.</title>
        <authorList>
            <person name="Tahon G."/>
            <person name="Tytgat B."/>
            <person name="Lebbe L."/>
            <person name="Carlier A."/>
            <person name="Willems A."/>
        </authorList>
    </citation>
    <scope>NUCLEOTIDE SEQUENCE [LARGE SCALE GENOMIC DNA]</scope>
    <source>
        <strain evidence="3 4">LMG 29911</strain>
    </source>
</reference>
<dbReference type="PANTHER" id="PTHR44103">
    <property type="entry name" value="PROPROTEIN CONVERTASE P"/>
    <property type="match status" value="1"/>
</dbReference>
<dbReference type="Pfam" id="PF13517">
    <property type="entry name" value="FG-GAP_3"/>
    <property type="match status" value="1"/>
</dbReference>
<dbReference type="AlphaFoldDB" id="A0A2S8SU83"/>
<dbReference type="InterPro" id="IPR013517">
    <property type="entry name" value="FG-GAP"/>
</dbReference>
<dbReference type="InParanoid" id="A0A2S8SU83"/>
<evidence type="ECO:0000313" key="4">
    <source>
        <dbReference type="Proteomes" id="UP000237684"/>
    </source>
</evidence>
<dbReference type="OrthoDB" id="1496095at2"/>